<accession>A0A841GTV5</accession>
<dbReference type="AlphaFoldDB" id="A0A841GTV5"/>
<dbReference type="SUPFAM" id="SSF52283">
    <property type="entry name" value="Formate/glycerate dehydrogenase catalytic domain-like"/>
    <property type="match status" value="1"/>
</dbReference>
<evidence type="ECO:0000259" key="5">
    <source>
        <dbReference type="Pfam" id="PF02826"/>
    </source>
</evidence>
<dbReference type="Proteomes" id="UP000555828">
    <property type="component" value="Unassembled WGS sequence"/>
</dbReference>
<comment type="similarity">
    <text evidence="3">Belongs to the D-isomer specific 2-hydroxyacid dehydrogenase family.</text>
</comment>
<evidence type="ECO:0000313" key="7">
    <source>
        <dbReference type="Proteomes" id="UP000555828"/>
    </source>
</evidence>
<feature type="domain" description="D-isomer specific 2-hydroxyacid dehydrogenase NAD-binding" evidence="5">
    <location>
        <begin position="98"/>
        <end position="282"/>
    </location>
</feature>
<dbReference type="PANTHER" id="PTHR10996">
    <property type="entry name" value="2-HYDROXYACID DEHYDROGENASE-RELATED"/>
    <property type="match status" value="1"/>
</dbReference>
<organism evidence="6 7">
    <name type="scientific">Thermosipho japonicus</name>
    <dbReference type="NCBI Taxonomy" id="90323"/>
    <lineage>
        <taxon>Bacteria</taxon>
        <taxon>Thermotogati</taxon>
        <taxon>Thermotogota</taxon>
        <taxon>Thermotogae</taxon>
        <taxon>Thermotogales</taxon>
        <taxon>Fervidobacteriaceae</taxon>
        <taxon>Thermosipho</taxon>
    </lineage>
</organism>
<proteinExistence type="inferred from homology"/>
<evidence type="ECO:0000256" key="3">
    <source>
        <dbReference type="RuleBase" id="RU003719"/>
    </source>
</evidence>
<keyword evidence="7" id="KW-1185">Reference proteome</keyword>
<dbReference type="PANTHER" id="PTHR10996:SF178">
    <property type="entry name" value="2-HYDROXYACID DEHYDROGENASE YGL185C-RELATED"/>
    <property type="match status" value="1"/>
</dbReference>
<sequence length="319" mass="36530">MKALVLTKITDYFRKKIEEFNEIDWYTPKDIDNVLEDVEIIITGHLSEEQVDKAKNLKAIFIPWTGADKLPWKKIKERNIIVSNSHGNGKMVAERALSLSLALLGRIVEFHNDLEKGIWHGFAVGFKEEDYWYSLQGKKVAILGTGVIGRHLSKLLKGFDCYITGFKRSKEQIAGFDRIVTSIEEAISDAQVIYLALPLTEKTYKIIDEKMLEKMRGKFLINVGRGELIDENALFKALENGILKGFASDVWYKYPSKDEKVILPFNFPFHKFKNVVFSPHVGGFTIEGQQGRIDDLFENIESFLKKGFPKTVVDPELMY</sequence>
<keyword evidence="2" id="KW-0520">NAD</keyword>
<dbReference type="GO" id="GO:0005829">
    <property type="term" value="C:cytosol"/>
    <property type="evidence" value="ECO:0007669"/>
    <property type="project" value="TreeGrafter"/>
</dbReference>
<dbReference type="RefSeq" id="WP_184620019.1">
    <property type="nucleotide sequence ID" value="NZ_JACHEX010000008.1"/>
</dbReference>
<dbReference type="GO" id="GO:0030267">
    <property type="term" value="F:glyoxylate reductase (NADPH) activity"/>
    <property type="evidence" value="ECO:0007669"/>
    <property type="project" value="TreeGrafter"/>
</dbReference>
<feature type="domain" description="D-isomer specific 2-hydroxyacid dehydrogenase catalytic" evidence="4">
    <location>
        <begin position="5"/>
        <end position="313"/>
    </location>
</feature>
<dbReference type="Gene3D" id="3.40.50.720">
    <property type="entry name" value="NAD(P)-binding Rossmann-like Domain"/>
    <property type="match status" value="2"/>
</dbReference>
<dbReference type="Pfam" id="PF00389">
    <property type="entry name" value="2-Hacid_dh"/>
    <property type="match status" value="1"/>
</dbReference>
<dbReference type="SUPFAM" id="SSF51735">
    <property type="entry name" value="NAD(P)-binding Rossmann-fold domains"/>
    <property type="match status" value="1"/>
</dbReference>
<gene>
    <name evidence="6" type="ORF">HNP65_001920</name>
</gene>
<evidence type="ECO:0000256" key="2">
    <source>
        <dbReference type="ARBA" id="ARBA00023027"/>
    </source>
</evidence>
<dbReference type="Pfam" id="PF02826">
    <property type="entry name" value="2-Hacid_dh_C"/>
    <property type="match status" value="1"/>
</dbReference>
<reference evidence="6 7" key="1">
    <citation type="submission" date="2020-08" db="EMBL/GenBank/DDBJ databases">
        <title>Genomic Encyclopedia of Type Strains, Phase IV (KMG-IV): sequencing the most valuable type-strain genomes for metagenomic binning, comparative biology and taxonomic classification.</title>
        <authorList>
            <person name="Goeker M."/>
        </authorList>
    </citation>
    <scope>NUCLEOTIDE SEQUENCE [LARGE SCALE GENOMIC DNA]</scope>
    <source>
        <strain evidence="6 7">DSM 13481</strain>
    </source>
</reference>
<evidence type="ECO:0000256" key="1">
    <source>
        <dbReference type="ARBA" id="ARBA00023002"/>
    </source>
</evidence>
<evidence type="ECO:0000313" key="6">
    <source>
        <dbReference type="EMBL" id="MBB6063449.1"/>
    </source>
</evidence>
<keyword evidence="1 3" id="KW-0560">Oxidoreductase</keyword>
<dbReference type="InterPro" id="IPR006139">
    <property type="entry name" value="D-isomer_2_OHA_DH_cat_dom"/>
</dbReference>
<dbReference type="GO" id="GO:0051287">
    <property type="term" value="F:NAD binding"/>
    <property type="evidence" value="ECO:0007669"/>
    <property type="project" value="InterPro"/>
</dbReference>
<name>A0A841GTV5_9BACT</name>
<dbReference type="GO" id="GO:0016618">
    <property type="term" value="F:hydroxypyruvate reductase [NAD(P)H] activity"/>
    <property type="evidence" value="ECO:0007669"/>
    <property type="project" value="TreeGrafter"/>
</dbReference>
<dbReference type="InterPro" id="IPR036291">
    <property type="entry name" value="NAD(P)-bd_dom_sf"/>
</dbReference>
<evidence type="ECO:0000259" key="4">
    <source>
        <dbReference type="Pfam" id="PF00389"/>
    </source>
</evidence>
<comment type="caution">
    <text evidence="6">The sequence shown here is derived from an EMBL/GenBank/DDBJ whole genome shotgun (WGS) entry which is preliminary data.</text>
</comment>
<dbReference type="InterPro" id="IPR006140">
    <property type="entry name" value="D-isomer_DH_NAD-bd"/>
</dbReference>
<dbReference type="EMBL" id="JACHEX010000008">
    <property type="protein sequence ID" value="MBB6063449.1"/>
    <property type="molecule type" value="Genomic_DNA"/>
</dbReference>
<dbReference type="InterPro" id="IPR050223">
    <property type="entry name" value="D-isomer_2-hydroxyacid_DH"/>
</dbReference>
<protein>
    <submittedName>
        <fullName evidence="6">Phosphoglycerate dehydrogenase-like enzyme</fullName>
    </submittedName>
</protein>
<dbReference type="CDD" id="cd12165">
    <property type="entry name" value="2-Hacid_dh_6"/>
    <property type="match status" value="1"/>
</dbReference>